<feature type="binding site" evidence="10">
    <location>
        <begin position="8"/>
        <end position="13"/>
    </location>
    <ligand>
        <name>FAD</name>
        <dbReference type="ChEBI" id="CHEBI:57692"/>
    </ligand>
</feature>
<dbReference type="InterPro" id="IPR002218">
    <property type="entry name" value="MnmG-rel"/>
</dbReference>
<comment type="subcellular location">
    <subcellularLocation>
        <location evidence="10">Cytoplasm</location>
    </subcellularLocation>
</comment>
<keyword evidence="2 10" id="KW-0963">Cytoplasm</keyword>
<proteinExistence type="inferred from homology"/>
<accession>A0ABT1SIS8</accession>
<keyword evidence="9 10" id="KW-0520">NAD</keyword>
<evidence type="ECO:0000256" key="1">
    <source>
        <dbReference type="ARBA" id="ARBA00001974"/>
    </source>
</evidence>
<dbReference type="PANTHER" id="PTHR11806">
    <property type="entry name" value="GLUCOSE INHIBITED DIVISION PROTEIN A"/>
    <property type="match status" value="1"/>
</dbReference>
<evidence type="ECO:0000313" key="12">
    <source>
        <dbReference type="EMBL" id="MCQ5121027.1"/>
    </source>
</evidence>
<dbReference type="SUPFAM" id="SSF51905">
    <property type="entry name" value="FAD/NAD(P)-binding domain"/>
    <property type="match status" value="1"/>
</dbReference>
<keyword evidence="6 10" id="KW-0819">tRNA processing</keyword>
<dbReference type="InterPro" id="IPR036188">
    <property type="entry name" value="FAD/NAD-bd_sf"/>
</dbReference>
<dbReference type="Proteomes" id="UP001524435">
    <property type="component" value="Unassembled WGS sequence"/>
</dbReference>
<reference evidence="12 13" key="1">
    <citation type="submission" date="2022-06" db="EMBL/GenBank/DDBJ databases">
        <title>Isolation of gut microbiota from human fecal samples.</title>
        <authorList>
            <person name="Pamer E.G."/>
            <person name="Barat B."/>
            <person name="Waligurski E."/>
            <person name="Medina S."/>
            <person name="Paddock L."/>
            <person name="Mostad J."/>
        </authorList>
    </citation>
    <scope>NUCLEOTIDE SEQUENCE [LARGE SCALE GENOMIC DNA]</scope>
    <source>
        <strain evidence="12 13">DFI.6.1</strain>
    </source>
</reference>
<evidence type="ECO:0000256" key="2">
    <source>
        <dbReference type="ARBA" id="ARBA00022490"/>
    </source>
</evidence>
<dbReference type="EC" id="2.1.1.74" evidence="10"/>
<dbReference type="HAMAP" id="MF_01037">
    <property type="entry name" value="TrmFO"/>
    <property type="match status" value="1"/>
</dbReference>
<evidence type="ECO:0000256" key="5">
    <source>
        <dbReference type="ARBA" id="ARBA00022679"/>
    </source>
</evidence>
<dbReference type="EMBL" id="JANGCH010000002">
    <property type="protein sequence ID" value="MCQ5121027.1"/>
    <property type="molecule type" value="Genomic_DNA"/>
</dbReference>
<evidence type="ECO:0000256" key="10">
    <source>
        <dbReference type="HAMAP-Rule" id="MF_01037"/>
    </source>
</evidence>
<evidence type="ECO:0000256" key="3">
    <source>
        <dbReference type="ARBA" id="ARBA00022603"/>
    </source>
</evidence>
<comment type="catalytic activity">
    <reaction evidence="10">
        <text>uridine(54) in tRNA + (6R)-5,10-methylene-5,6,7,8-tetrahydrofolate + NADH + H(+) = 5-methyluridine(54) in tRNA + (6S)-5,6,7,8-tetrahydrofolate + NAD(+)</text>
        <dbReference type="Rhea" id="RHEA:16873"/>
        <dbReference type="Rhea" id="RHEA-COMP:10167"/>
        <dbReference type="Rhea" id="RHEA-COMP:10193"/>
        <dbReference type="ChEBI" id="CHEBI:15378"/>
        <dbReference type="ChEBI" id="CHEBI:15636"/>
        <dbReference type="ChEBI" id="CHEBI:57453"/>
        <dbReference type="ChEBI" id="CHEBI:57540"/>
        <dbReference type="ChEBI" id="CHEBI:57945"/>
        <dbReference type="ChEBI" id="CHEBI:65315"/>
        <dbReference type="ChEBI" id="CHEBI:74447"/>
        <dbReference type="EC" id="2.1.1.74"/>
    </reaction>
</comment>
<keyword evidence="4 10" id="KW-0285">Flavoprotein</keyword>
<dbReference type="InterPro" id="IPR040131">
    <property type="entry name" value="MnmG_N"/>
</dbReference>
<dbReference type="Pfam" id="PF01134">
    <property type="entry name" value="GIDA"/>
    <property type="match status" value="1"/>
</dbReference>
<comment type="similarity">
    <text evidence="10">Belongs to the MnmG family. TrmFO subfamily.</text>
</comment>
<keyword evidence="7 10" id="KW-0274">FAD</keyword>
<evidence type="ECO:0000256" key="4">
    <source>
        <dbReference type="ARBA" id="ARBA00022630"/>
    </source>
</evidence>
<comment type="function">
    <text evidence="10">Catalyzes the folate-dependent formation of 5-methyl-uridine at position 54 (M-5-U54) in all tRNAs.</text>
</comment>
<comment type="cofactor">
    <cofactor evidence="1 10">
        <name>FAD</name>
        <dbReference type="ChEBI" id="CHEBI:57692"/>
    </cofactor>
</comment>
<organism evidence="12 13">
    <name type="scientific">Massilicoli timonensis</name>
    <dbReference type="NCBI Taxonomy" id="2015901"/>
    <lineage>
        <taxon>Bacteria</taxon>
        <taxon>Bacillati</taxon>
        <taxon>Bacillota</taxon>
        <taxon>Erysipelotrichia</taxon>
        <taxon>Erysipelotrichales</taxon>
        <taxon>Erysipelotrichaceae</taxon>
        <taxon>Massilicoli</taxon>
    </lineage>
</organism>
<gene>
    <name evidence="10 12" type="primary">trmFO</name>
    <name evidence="12" type="ORF">NE663_01970</name>
</gene>
<evidence type="ECO:0000259" key="11">
    <source>
        <dbReference type="Pfam" id="PF01134"/>
    </source>
</evidence>
<dbReference type="InterPro" id="IPR004417">
    <property type="entry name" value="TrmFO"/>
</dbReference>
<dbReference type="Gene3D" id="3.50.50.60">
    <property type="entry name" value="FAD/NAD(P)-binding domain"/>
    <property type="match status" value="2"/>
</dbReference>
<dbReference type="RefSeq" id="WP_102266908.1">
    <property type="nucleotide sequence ID" value="NZ_CALVCM010000001.1"/>
</dbReference>
<keyword evidence="5 10" id="KW-0808">Transferase</keyword>
<evidence type="ECO:0000313" key="13">
    <source>
        <dbReference type="Proteomes" id="UP001524435"/>
    </source>
</evidence>
<keyword evidence="13" id="KW-1185">Reference proteome</keyword>
<comment type="caution">
    <text evidence="12">The sequence shown here is derived from an EMBL/GenBank/DDBJ whole genome shotgun (WGS) entry which is preliminary data.</text>
</comment>
<evidence type="ECO:0000256" key="7">
    <source>
        <dbReference type="ARBA" id="ARBA00022827"/>
    </source>
</evidence>
<evidence type="ECO:0000256" key="9">
    <source>
        <dbReference type="ARBA" id="ARBA00023027"/>
    </source>
</evidence>
<dbReference type="PANTHER" id="PTHR11806:SF2">
    <property type="entry name" value="METHYLENETETRAHYDROFOLATE--TRNA-(URACIL-5-)-METHYLTRANSFERASE TRMFO"/>
    <property type="match status" value="1"/>
</dbReference>
<dbReference type="NCBIfam" id="TIGR00137">
    <property type="entry name" value="gid_trmFO"/>
    <property type="match status" value="1"/>
</dbReference>
<evidence type="ECO:0000256" key="8">
    <source>
        <dbReference type="ARBA" id="ARBA00022857"/>
    </source>
</evidence>
<protein>
    <recommendedName>
        <fullName evidence="10">Methylenetetrahydrofolate--tRNA-(uracil-5-)-methyltransferase TrmFO</fullName>
        <ecNumber evidence="10">2.1.1.74</ecNumber>
    </recommendedName>
    <alternativeName>
        <fullName evidence="10">Folate-dependent tRNA (uracil-5-)-methyltransferase</fullName>
    </alternativeName>
    <alternativeName>
        <fullName evidence="10">Folate-dependent tRNA(M-5-U54)-methyltransferase</fullName>
    </alternativeName>
</protein>
<name>A0ABT1SIS8_9FIRM</name>
<keyword evidence="8 10" id="KW-0521">NADP</keyword>
<feature type="domain" description="MnmG N-terminal" evidence="11">
    <location>
        <begin position="4"/>
        <end position="365"/>
    </location>
</feature>
<keyword evidence="3 10" id="KW-0489">Methyltransferase</keyword>
<evidence type="ECO:0000256" key="6">
    <source>
        <dbReference type="ARBA" id="ARBA00022694"/>
    </source>
</evidence>
<dbReference type="NCBIfam" id="NF003739">
    <property type="entry name" value="PRK05335.1"/>
    <property type="match status" value="1"/>
</dbReference>
<comment type="catalytic activity">
    <reaction evidence="10">
        <text>uridine(54) in tRNA + (6R)-5,10-methylene-5,6,7,8-tetrahydrofolate + NADPH + H(+) = 5-methyluridine(54) in tRNA + (6S)-5,6,7,8-tetrahydrofolate + NADP(+)</text>
        <dbReference type="Rhea" id="RHEA:62372"/>
        <dbReference type="Rhea" id="RHEA-COMP:10167"/>
        <dbReference type="Rhea" id="RHEA-COMP:10193"/>
        <dbReference type="ChEBI" id="CHEBI:15378"/>
        <dbReference type="ChEBI" id="CHEBI:15636"/>
        <dbReference type="ChEBI" id="CHEBI:57453"/>
        <dbReference type="ChEBI" id="CHEBI:57783"/>
        <dbReference type="ChEBI" id="CHEBI:58349"/>
        <dbReference type="ChEBI" id="CHEBI:65315"/>
        <dbReference type="ChEBI" id="CHEBI:74447"/>
        <dbReference type="EC" id="2.1.1.74"/>
    </reaction>
</comment>
<sequence length="433" mass="48645">MQSVNVIGAGLAGSEAAWQLAKRGIHVNLYEMRPVKMTPAHKSEHFAELVCSNSLRSNALSNAVGVLKEEMRRLDSLIMKMADTHQVPAGSALAVDRVSFSQSVSDVLRNHPNITVIHEEVKTILEGPTIIASGPLTSDALSSSIQELLKEDTFYFYDAAAPIIEKDSIDFTKAYYKSRYDKGEASYINCPMNEEEFHAFYDKLIHAEVVSLKHFEDEKYFEGCMPFEEMARRGKKTLLFGPMKPVGLEKPDGTRPYAVVQLRQDDAAASLYNIVGFQTHLTWPAQREVLRMIPGLEQCNIVRYGVMHRNTYICSPLVLKPTYQFKGREDLFFCGQMCGVEGYVESAASGLYAAINMAQILQGKEPFVLPPTCMMGAMAHYITSAHPKYFQPMNANFGIMRLEKEVKKKERKEAYAMQALAVIEQFKDECESN</sequence>